<evidence type="ECO:0000313" key="5">
    <source>
        <dbReference type="EMBL" id="ABK46221.1"/>
    </source>
</evidence>
<dbReference type="Gene3D" id="3.20.20.70">
    <property type="entry name" value="Aldolase class I"/>
    <property type="match status" value="1"/>
</dbReference>
<dbReference type="STRING" id="156889.Mmc1_3736"/>
<gene>
    <name evidence="5" type="ordered locus">Mmc1_3736</name>
</gene>
<accession>A0LE28</accession>
<sequence>MGVRVSAHNLAAAVANAGGGGIIATVALSLASKYYKKGRDYYKANIKALTDEIQWAREKSPHGVIGTNCMVAIRDYEAMVRTSVECGADMIISGAGLPLRLPEFAADYPKTALVPIISSLRAGKLLAKRWLKTYQRLPDAFVFEDPNKAGGHLGVSRDQLYGAEHSSEVVVPQLAEWSQQEYGGDIPIIVAGGIWDRQDIDAMFALGAKGVQMASRFICTYECDAADSFKQSFIDSKEGDVVIIDSPAGLPGRALSTNFTNDLFRGEEVGMKCIATCLEHCRCRDDKETFCIAEALHLAQQGDMQKGLVFTGTNATRHDRIMHVHEIFEEINGRPYVPA</sequence>
<dbReference type="HOGENOM" id="CLU_038732_0_1_5"/>
<reference evidence="6" key="1">
    <citation type="journal article" date="2009" name="Appl. Environ. Microbiol.">
        <title>Complete genome sequence of the chemolithoautotrophic marine magnetotactic coccus strain MC-1.</title>
        <authorList>
            <person name="Schubbe S."/>
            <person name="Williams T.J."/>
            <person name="Xie G."/>
            <person name="Kiss H.E."/>
            <person name="Brettin T.S."/>
            <person name="Martinez D."/>
            <person name="Ross C.A."/>
            <person name="Schuler D."/>
            <person name="Cox B.L."/>
            <person name="Nealson K.H."/>
            <person name="Bazylinski D.A."/>
        </authorList>
    </citation>
    <scope>NUCLEOTIDE SEQUENCE [LARGE SCALE GENOMIC DNA]</scope>
    <source>
        <strain evidence="6">ATCC BAA-1437 / JCM 17883 / MC-1</strain>
    </source>
</reference>
<keyword evidence="6" id="KW-1185">Reference proteome</keyword>
<dbReference type="AlphaFoldDB" id="A0LE28"/>
<dbReference type="InterPro" id="IPR013785">
    <property type="entry name" value="Aldolase_TIM"/>
</dbReference>
<feature type="transmembrane region" description="Helical" evidence="4">
    <location>
        <begin position="12"/>
        <end position="31"/>
    </location>
</feature>
<dbReference type="GO" id="GO:0051213">
    <property type="term" value="F:dioxygenase activity"/>
    <property type="evidence" value="ECO:0007669"/>
    <property type="project" value="UniProtKB-KW"/>
</dbReference>
<keyword evidence="1" id="KW-0285">Flavoprotein</keyword>
<evidence type="ECO:0000256" key="3">
    <source>
        <dbReference type="ARBA" id="ARBA00023002"/>
    </source>
</evidence>
<keyword evidence="5" id="KW-0223">Dioxygenase</keyword>
<dbReference type="GO" id="GO:0018580">
    <property type="term" value="F:nitronate monooxygenase activity"/>
    <property type="evidence" value="ECO:0007669"/>
    <property type="project" value="InterPro"/>
</dbReference>
<dbReference type="eggNOG" id="COG2070">
    <property type="taxonomic scope" value="Bacteria"/>
</dbReference>
<keyword evidence="4" id="KW-0472">Membrane</keyword>
<evidence type="ECO:0000313" key="6">
    <source>
        <dbReference type="Proteomes" id="UP000002586"/>
    </source>
</evidence>
<organism evidence="5 6">
    <name type="scientific">Magnetococcus marinus (strain ATCC BAA-1437 / JCM 17883 / MC-1)</name>
    <dbReference type="NCBI Taxonomy" id="156889"/>
    <lineage>
        <taxon>Bacteria</taxon>
        <taxon>Pseudomonadati</taxon>
        <taxon>Pseudomonadota</taxon>
        <taxon>Magnetococcia</taxon>
        <taxon>Magnetococcales</taxon>
        <taxon>Magnetococcaceae</taxon>
        <taxon>Magnetococcus</taxon>
    </lineage>
</organism>
<evidence type="ECO:0000256" key="4">
    <source>
        <dbReference type="SAM" id="Phobius"/>
    </source>
</evidence>
<evidence type="ECO:0000256" key="1">
    <source>
        <dbReference type="ARBA" id="ARBA00022630"/>
    </source>
</evidence>
<dbReference type="KEGG" id="mgm:Mmc1_3736"/>
<dbReference type="CDD" id="cd04730">
    <property type="entry name" value="NPD_like"/>
    <property type="match status" value="1"/>
</dbReference>
<dbReference type="PANTHER" id="PTHR32332:SF18">
    <property type="entry name" value="2-NITROPROPANE DIOXYGENASE"/>
    <property type="match status" value="1"/>
</dbReference>
<name>A0LE28_MAGMM</name>
<dbReference type="InterPro" id="IPR004136">
    <property type="entry name" value="NMO"/>
</dbReference>
<dbReference type="Pfam" id="PF03060">
    <property type="entry name" value="NMO"/>
    <property type="match status" value="1"/>
</dbReference>
<keyword evidence="3" id="KW-0560">Oxidoreductase</keyword>
<protein>
    <submittedName>
        <fullName evidence="5">2-nitropropane dioxygenase, NPD</fullName>
    </submittedName>
</protein>
<keyword evidence="4" id="KW-1133">Transmembrane helix</keyword>
<dbReference type="PANTHER" id="PTHR32332">
    <property type="entry name" value="2-NITROPROPANE DIOXYGENASE"/>
    <property type="match status" value="1"/>
</dbReference>
<keyword evidence="4" id="KW-0812">Transmembrane</keyword>
<dbReference type="EMBL" id="CP000471">
    <property type="protein sequence ID" value="ABK46221.1"/>
    <property type="molecule type" value="Genomic_DNA"/>
</dbReference>
<dbReference type="SUPFAM" id="SSF51412">
    <property type="entry name" value="Inosine monophosphate dehydrogenase (IMPDH)"/>
    <property type="match status" value="1"/>
</dbReference>
<evidence type="ECO:0000256" key="2">
    <source>
        <dbReference type="ARBA" id="ARBA00022643"/>
    </source>
</evidence>
<reference evidence="5 6" key="2">
    <citation type="journal article" date="2012" name="Int. J. Syst. Evol. Microbiol.">
        <title>Magnetococcus marinus gen. nov., sp. nov., a marine, magnetotactic bacterium that represents a novel lineage (Magnetococcaceae fam. nov.; Magnetococcales ord. nov.) at the base of the Alphaproteobacteria.</title>
        <authorList>
            <person name="Bazylinski D.A."/>
            <person name="Williams T.J."/>
            <person name="Lefevre C.T."/>
            <person name="Berg R.J."/>
            <person name="Zhang C.L."/>
            <person name="Bowser S.S."/>
            <person name="Dean A.J."/>
            <person name="Beveridge T.J."/>
        </authorList>
    </citation>
    <scope>NUCLEOTIDE SEQUENCE [LARGE SCALE GENOMIC DNA]</scope>
    <source>
        <strain evidence="6">ATCC BAA-1437 / JCM 17883 / MC-1</strain>
    </source>
</reference>
<proteinExistence type="predicted"/>
<dbReference type="Proteomes" id="UP000002586">
    <property type="component" value="Chromosome"/>
</dbReference>
<keyword evidence="2" id="KW-0288">FMN</keyword>